<dbReference type="Proteomes" id="UP001054945">
    <property type="component" value="Unassembled WGS sequence"/>
</dbReference>
<evidence type="ECO:0000313" key="2">
    <source>
        <dbReference type="EMBL" id="GIY17784.1"/>
    </source>
</evidence>
<gene>
    <name evidence="2" type="ORF">CEXT_153271</name>
</gene>
<evidence type="ECO:0000256" key="1">
    <source>
        <dbReference type="SAM" id="MobiDB-lite"/>
    </source>
</evidence>
<name>A0AAV4RAY5_CAEEX</name>
<comment type="caution">
    <text evidence="2">The sequence shown here is derived from an EMBL/GenBank/DDBJ whole genome shotgun (WGS) entry which is preliminary data.</text>
</comment>
<reference evidence="2 3" key="1">
    <citation type="submission" date="2021-06" db="EMBL/GenBank/DDBJ databases">
        <title>Caerostris extrusa draft genome.</title>
        <authorList>
            <person name="Kono N."/>
            <person name="Arakawa K."/>
        </authorList>
    </citation>
    <scope>NUCLEOTIDE SEQUENCE [LARGE SCALE GENOMIC DNA]</scope>
</reference>
<dbReference type="AlphaFoldDB" id="A0AAV4RAY5"/>
<organism evidence="2 3">
    <name type="scientific">Caerostris extrusa</name>
    <name type="common">Bark spider</name>
    <name type="synonym">Caerostris bankana</name>
    <dbReference type="NCBI Taxonomy" id="172846"/>
    <lineage>
        <taxon>Eukaryota</taxon>
        <taxon>Metazoa</taxon>
        <taxon>Ecdysozoa</taxon>
        <taxon>Arthropoda</taxon>
        <taxon>Chelicerata</taxon>
        <taxon>Arachnida</taxon>
        <taxon>Araneae</taxon>
        <taxon>Araneomorphae</taxon>
        <taxon>Entelegynae</taxon>
        <taxon>Araneoidea</taxon>
        <taxon>Araneidae</taxon>
        <taxon>Caerostris</taxon>
    </lineage>
</organism>
<feature type="region of interest" description="Disordered" evidence="1">
    <location>
        <begin position="132"/>
        <end position="153"/>
    </location>
</feature>
<proteinExistence type="predicted"/>
<dbReference type="EMBL" id="BPLR01007544">
    <property type="protein sequence ID" value="GIY17784.1"/>
    <property type="molecule type" value="Genomic_DNA"/>
</dbReference>
<keyword evidence="3" id="KW-1185">Reference proteome</keyword>
<evidence type="ECO:0000313" key="3">
    <source>
        <dbReference type="Proteomes" id="UP001054945"/>
    </source>
</evidence>
<protein>
    <submittedName>
        <fullName evidence="2">Uncharacterized protein</fullName>
    </submittedName>
</protein>
<sequence>MKKNVEKSVGTIRWTMLQVMDDVSLNIVPWYYGTMLRGASSIEKMYDSEMYKRCWSDGYYFKCAFCSSEQCVCGNVATMLFVIWFGVTITGYHVQSTKPIGLQQKVAIMTSHLPLEEWPDDQYYQPISQEEIHDSSAKTRSNKKQHKTDTQFESCDCYHERPKKQQNEKTSSCCFQKS</sequence>
<accession>A0AAV4RAY5</accession>